<dbReference type="EMBL" id="JAGGKP010000002">
    <property type="protein sequence ID" value="MBP1936811.1"/>
    <property type="molecule type" value="Genomic_DNA"/>
</dbReference>
<evidence type="ECO:0000256" key="6">
    <source>
        <dbReference type="ARBA" id="ARBA00022989"/>
    </source>
</evidence>
<dbReference type="Pfam" id="PF00015">
    <property type="entry name" value="MCPsignal"/>
    <property type="match status" value="1"/>
</dbReference>
<evidence type="ECO:0000256" key="5">
    <source>
        <dbReference type="ARBA" id="ARBA00022692"/>
    </source>
</evidence>
<feature type="transmembrane region" description="Helical" evidence="11">
    <location>
        <begin position="21"/>
        <end position="42"/>
    </location>
</feature>
<keyword evidence="6 11" id="KW-1133">Transmembrane helix</keyword>
<keyword evidence="15" id="KW-1185">Reference proteome</keyword>
<dbReference type="Pfam" id="PF17202">
    <property type="entry name" value="sCache_3_3"/>
    <property type="match status" value="1"/>
</dbReference>
<comment type="similarity">
    <text evidence="9">Belongs to the methyl-accepting chemotaxis (MCP) protein family.</text>
</comment>
<evidence type="ECO:0000256" key="8">
    <source>
        <dbReference type="ARBA" id="ARBA00023224"/>
    </source>
</evidence>
<dbReference type="SMART" id="SM00283">
    <property type="entry name" value="MA"/>
    <property type="match status" value="1"/>
</dbReference>
<comment type="caution">
    <text evidence="14">The sequence shown here is derived from an EMBL/GenBank/DDBJ whole genome shotgun (WGS) entry which is preliminary data.</text>
</comment>
<dbReference type="PROSITE" id="PS50885">
    <property type="entry name" value="HAMP"/>
    <property type="match status" value="1"/>
</dbReference>
<dbReference type="SUPFAM" id="SSF103190">
    <property type="entry name" value="Sensory domain-like"/>
    <property type="match status" value="1"/>
</dbReference>
<dbReference type="Proteomes" id="UP001519273">
    <property type="component" value="Unassembled WGS sequence"/>
</dbReference>
<dbReference type="SUPFAM" id="SSF58104">
    <property type="entry name" value="Methyl-accepting chemotaxis protein (MCP) signaling domain"/>
    <property type="match status" value="1"/>
</dbReference>
<evidence type="ECO:0000256" key="3">
    <source>
        <dbReference type="ARBA" id="ARBA00022481"/>
    </source>
</evidence>
<proteinExistence type="inferred from homology"/>
<dbReference type="SMART" id="SM00304">
    <property type="entry name" value="HAMP"/>
    <property type="match status" value="1"/>
</dbReference>
<dbReference type="InterPro" id="IPR003660">
    <property type="entry name" value="HAMP_dom"/>
</dbReference>
<feature type="transmembrane region" description="Helical" evidence="11">
    <location>
        <begin position="193"/>
        <end position="215"/>
    </location>
</feature>
<evidence type="ECO:0000256" key="9">
    <source>
        <dbReference type="ARBA" id="ARBA00029447"/>
    </source>
</evidence>
<evidence type="ECO:0000256" key="1">
    <source>
        <dbReference type="ARBA" id="ARBA00004651"/>
    </source>
</evidence>
<evidence type="ECO:0000313" key="14">
    <source>
        <dbReference type="EMBL" id="MBP1936811.1"/>
    </source>
</evidence>
<feature type="domain" description="HAMP" evidence="13">
    <location>
        <begin position="217"/>
        <end position="269"/>
    </location>
</feature>
<evidence type="ECO:0000256" key="4">
    <source>
        <dbReference type="ARBA" id="ARBA00022500"/>
    </source>
</evidence>
<evidence type="ECO:0000256" key="11">
    <source>
        <dbReference type="SAM" id="Phobius"/>
    </source>
</evidence>
<dbReference type="Gene3D" id="6.10.340.10">
    <property type="match status" value="1"/>
</dbReference>
<keyword evidence="3" id="KW-0488">Methylation</keyword>
<evidence type="ECO:0000313" key="15">
    <source>
        <dbReference type="Proteomes" id="UP001519273"/>
    </source>
</evidence>
<keyword evidence="2" id="KW-1003">Cell membrane</keyword>
<evidence type="ECO:0000259" key="12">
    <source>
        <dbReference type="PROSITE" id="PS50111"/>
    </source>
</evidence>
<dbReference type="CDD" id="cd11386">
    <property type="entry name" value="MCP_signal"/>
    <property type="match status" value="1"/>
</dbReference>
<dbReference type="CDD" id="cd06225">
    <property type="entry name" value="HAMP"/>
    <property type="match status" value="1"/>
</dbReference>
<protein>
    <submittedName>
        <fullName evidence="14">Methyl-accepting chemotaxis protein</fullName>
    </submittedName>
</protein>
<organism evidence="14 15">
    <name type="scientific">Paenibacillus sediminis</name>
    <dbReference type="NCBI Taxonomy" id="664909"/>
    <lineage>
        <taxon>Bacteria</taxon>
        <taxon>Bacillati</taxon>
        <taxon>Bacillota</taxon>
        <taxon>Bacilli</taxon>
        <taxon>Bacillales</taxon>
        <taxon>Paenibacillaceae</taxon>
        <taxon>Paenibacillus</taxon>
    </lineage>
</organism>
<dbReference type="Gene3D" id="1.10.287.950">
    <property type="entry name" value="Methyl-accepting chemotaxis protein"/>
    <property type="match status" value="1"/>
</dbReference>
<dbReference type="RefSeq" id="WP_209848015.1">
    <property type="nucleotide sequence ID" value="NZ_CBCRVE010000003.1"/>
</dbReference>
<keyword evidence="8 10" id="KW-0807">Transducer</keyword>
<dbReference type="PANTHER" id="PTHR32089:SF114">
    <property type="entry name" value="METHYL-ACCEPTING CHEMOTAXIS PROTEIN MCPB"/>
    <property type="match status" value="1"/>
</dbReference>
<dbReference type="Pfam" id="PF00672">
    <property type="entry name" value="HAMP"/>
    <property type="match status" value="1"/>
</dbReference>
<dbReference type="PROSITE" id="PS50111">
    <property type="entry name" value="CHEMOTAXIS_TRANSDUC_2"/>
    <property type="match status" value="1"/>
</dbReference>
<dbReference type="InterPro" id="IPR029151">
    <property type="entry name" value="Sensor-like_sf"/>
</dbReference>
<dbReference type="InterPro" id="IPR033463">
    <property type="entry name" value="sCache_3"/>
</dbReference>
<dbReference type="PANTHER" id="PTHR32089">
    <property type="entry name" value="METHYL-ACCEPTING CHEMOTAXIS PROTEIN MCPB"/>
    <property type="match status" value="1"/>
</dbReference>
<comment type="subcellular location">
    <subcellularLocation>
        <location evidence="1">Cell membrane</location>
        <topology evidence="1">Multi-pass membrane protein</topology>
    </subcellularLocation>
</comment>
<evidence type="ECO:0000256" key="7">
    <source>
        <dbReference type="ARBA" id="ARBA00023136"/>
    </source>
</evidence>
<reference evidence="14 15" key="1">
    <citation type="submission" date="2021-03" db="EMBL/GenBank/DDBJ databases">
        <title>Genomic Encyclopedia of Type Strains, Phase IV (KMG-IV): sequencing the most valuable type-strain genomes for metagenomic binning, comparative biology and taxonomic classification.</title>
        <authorList>
            <person name="Goeker M."/>
        </authorList>
    </citation>
    <scope>NUCLEOTIDE SEQUENCE [LARGE SCALE GENOMIC DNA]</scope>
    <source>
        <strain evidence="14 15">DSM 23491</strain>
    </source>
</reference>
<sequence>MLTRKIKWKIKFKLNLSLSAKINFIVLGIVLFLSAVIGVAVIEQEKEGIKQFATDKAKGDLDLAYRYLDAKYPGDWAFNNGQLFKGHTVITDNNDIVDEIGKVTGDTVTVFQWETRIITNVMKDGQRAIGTKVSPEIADVVLKQGKPYYGEANEVGNIYQAAYMPIKDAKGTTMGIFYVGAPQNMIDETVNKFLKGFITVLVITILISSLITFLFTRKLKKRLSAIATALDRAGNGDFTTEIVDKSGDELSDLASSYNRMKSSLSTMIQEVLRTSEQVAASSEELTAGAEQTSQATKHITEVIQQVASGAESQMTSVEESEKALEEVTVGVQHIAESSSDIAERGKYTADKAKQGGELVESTVNQMNAIYHSVHESGEVIQSLDERSTEIGEITQVITDIASRTNLLALNAAIEAARAGEHGKGFAVVADEVRKLAEQSQQSSTQIAELIEVIQRDMTRSNESMHQVKIDVQDGLGIANKTQESFAEILAAMEQMGAQIDEMAATAQQMSASAEEVTATVAGITAISKENSAHSQNVAASAEEQLASMDEISASANALSEMAIHLQQLMSKFKVQ</sequence>
<name>A0ABS4H2R7_9BACL</name>
<accession>A0ABS4H2R7</accession>
<gene>
    <name evidence="14" type="ORF">J2Z20_001692</name>
</gene>
<feature type="domain" description="Methyl-accepting transducer" evidence="12">
    <location>
        <begin position="288"/>
        <end position="524"/>
    </location>
</feature>
<evidence type="ECO:0000256" key="10">
    <source>
        <dbReference type="PROSITE-ProRule" id="PRU00284"/>
    </source>
</evidence>
<keyword evidence="4" id="KW-0145">Chemotaxis</keyword>
<evidence type="ECO:0000259" key="13">
    <source>
        <dbReference type="PROSITE" id="PS50885"/>
    </source>
</evidence>
<keyword evidence="5 11" id="KW-0812">Transmembrane</keyword>
<keyword evidence="7 11" id="KW-0472">Membrane</keyword>
<evidence type="ECO:0000256" key="2">
    <source>
        <dbReference type="ARBA" id="ARBA00022475"/>
    </source>
</evidence>
<dbReference type="InterPro" id="IPR004089">
    <property type="entry name" value="MCPsignal_dom"/>
</dbReference>